<accession>A0A8R7QTK4</accession>
<dbReference type="EnsemblPlants" id="TuG1812G0600002950.01.T01">
    <property type="protein sequence ID" value="TuG1812G0600002950.01.T01.cds273910"/>
    <property type="gene ID" value="TuG1812G0600002950.01"/>
</dbReference>
<sequence length="79" mass="8804">GVRSDCQLFQQLLSVRIVVVACEHVLHPCWLTSGDPKQCFCFGQPRKSISCPVLRSFVVDDAVLQPEEFSKGSLLPWGD</sequence>
<proteinExistence type="predicted"/>
<evidence type="ECO:0000313" key="2">
    <source>
        <dbReference type="Proteomes" id="UP000015106"/>
    </source>
</evidence>
<name>A0A8R7QTK4_TRIUA</name>
<dbReference type="Gramene" id="TuG1812G0600002950.01.T01">
    <property type="protein sequence ID" value="TuG1812G0600002950.01.T01.cds273910"/>
    <property type="gene ID" value="TuG1812G0600002950.01"/>
</dbReference>
<protein>
    <submittedName>
        <fullName evidence="1">Uncharacterized protein</fullName>
    </submittedName>
</protein>
<reference evidence="1" key="2">
    <citation type="submission" date="2018-03" db="EMBL/GenBank/DDBJ databases">
        <title>The Triticum urartu genome reveals the dynamic nature of wheat genome evolution.</title>
        <authorList>
            <person name="Ling H."/>
            <person name="Ma B."/>
            <person name="Shi X."/>
            <person name="Liu H."/>
            <person name="Dong L."/>
            <person name="Sun H."/>
            <person name="Cao Y."/>
            <person name="Gao Q."/>
            <person name="Zheng S."/>
            <person name="Li Y."/>
            <person name="Yu Y."/>
            <person name="Du H."/>
            <person name="Qi M."/>
            <person name="Li Y."/>
            <person name="Yu H."/>
            <person name="Cui Y."/>
            <person name="Wang N."/>
            <person name="Chen C."/>
            <person name="Wu H."/>
            <person name="Zhao Y."/>
            <person name="Zhang J."/>
            <person name="Li Y."/>
            <person name="Zhou W."/>
            <person name="Zhang B."/>
            <person name="Hu W."/>
            <person name="Eijk M."/>
            <person name="Tang J."/>
            <person name="Witsenboer H."/>
            <person name="Zhao S."/>
            <person name="Li Z."/>
            <person name="Zhang A."/>
            <person name="Wang D."/>
            <person name="Liang C."/>
        </authorList>
    </citation>
    <scope>NUCLEOTIDE SEQUENCE [LARGE SCALE GENOMIC DNA]</scope>
    <source>
        <strain evidence="1">cv. G1812</strain>
    </source>
</reference>
<dbReference type="AlphaFoldDB" id="A0A8R7QTK4"/>
<dbReference type="Proteomes" id="UP000015106">
    <property type="component" value="Chromosome 6"/>
</dbReference>
<keyword evidence="2" id="KW-1185">Reference proteome</keyword>
<evidence type="ECO:0000313" key="1">
    <source>
        <dbReference type="EnsemblPlants" id="TuG1812G0600002950.01.T01.cds273910"/>
    </source>
</evidence>
<reference evidence="2" key="1">
    <citation type="journal article" date="2013" name="Nature">
        <title>Draft genome of the wheat A-genome progenitor Triticum urartu.</title>
        <authorList>
            <person name="Ling H.Q."/>
            <person name="Zhao S."/>
            <person name="Liu D."/>
            <person name="Wang J."/>
            <person name="Sun H."/>
            <person name="Zhang C."/>
            <person name="Fan H."/>
            <person name="Li D."/>
            <person name="Dong L."/>
            <person name="Tao Y."/>
            <person name="Gao C."/>
            <person name="Wu H."/>
            <person name="Li Y."/>
            <person name="Cui Y."/>
            <person name="Guo X."/>
            <person name="Zheng S."/>
            <person name="Wang B."/>
            <person name="Yu K."/>
            <person name="Liang Q."/>
            <person name="Yang W."/>
            <person name="Lou X."/>
            <person name="Chen J."/>
            <person name="Feng M."/>
            <person name="Jian J."/>
            <person name="Zhang X."/>
            <person name="Luo G."/>
            <person name="Jiang Y."/>
            <person name="Liu J."/>
            <person name="Wang Z."/>
            <person name="Sha Y."/>
            <person name="Zhang B."/>
            <person name="Wu H."/>
            <person name="Tang D."/>
            <person name="Shen Q."/>
            <person name="Xue P."/>
            <person name="Zou S."/>
            <person name="Wang X."/>
            <person name="Liu X."/>
            <person name="Wang F."/>
            <person name="Yang Y."/>
            <person name="An X."/>
            <person name="Dong Z."/>
            <person name="Zhang K."/>
            <person name="Zhang X."/>
            <person name="Luo M.C."/>
            <person name="Dvorak J."/>
            <person name="Tong Y."/>
            <person name="Wang J."/>
            <person name="Yang H."/>
            <person name="Li Z."/>
            <person name="Wang D."/>
            <person name="Zhang A."/>
            <person name="Wang J."/>
        </authorList>
    </citation>
    <scope>NUCLEOTIDE SEQUENCE</scope>
    <source>
        <strain evidence="2">cv. G1812</strain>
    </source>
</reference>
<reference evidence="1" key="3">
    <citation type="submission" date="2022-06" db="UniProtKB">
        <authorList>
            <consortium name="EnsemblPlants"/>
        </authorList>
    </citation>
    <scope>IDENTIFICATION</scope>
</reference>
<organism evidence="1 2">
    <name type="scientific">Triticum urartu</name>
    <name type="common">Red wild einkorn</name>
    <name type="synonym">Crithodium urartu</name>
    <dbReference type="NCBI Taxonomy" id="4572"/>
    <lineage>
        <taxon>Eukaryota</taxon>
        <taxon>Viridiplantae</taxon>
        <taxon>Streptophyta</taxon>
        <taxon>Embryophyta</taxon>
        <taxon>Tracheophyta</taxon>
        <taxon>Spermatophyta</taxon>
        <taxon>Magnoliopsida</taxon>
        <taxon>Liliopsida</taxon>
        <taxon>Poales</taxon>
        <taxon>Poaceae</taxon>
        <taxon>BOP clade</taxon>
        <taxon>Pooideae</taxon>
        <taxon>Triticodae</taxon>
        <taxon>Triticeae</taxon>
        <taxon>Triticinae</taxon>
        <taxon>Triticum</taxon>
    </lineage>
</organism>